<dbReference type="SUPFAM" id="SSF48371">
    <property type="entry name" value="ARM repeat"/>
    <property type="match status" value="1"/>
</dbReference>
<organism evidence="1">
    <name type="scientific">Caldithrix abyssi</name>
    <dbReference type="NCBI Taxonomy" id="187145"/>
    <lineage>
        <taxon>Bacteria</taxon>
        <taxon>Pseudomonadati</taxon>
        <taxon>Calditrichota</taxon>
        <taxon>Calditrichia</taxon>
        <taxon>Calditrichales</taxon>
        <taxon>Calditrichaceae</taxon>
        <taxon>Caldithrix</taxon>
    </lineage>
</organism>
<dbReference type="AlphaFoldDB" id="A0A7V5PNV9"/>
<evidence type="ECO:0008006" key="2">
    <source>
        <dbReference type="Google" id="ProtNLM"/>
    </source>
</evidence>
<comment type="caution">
    <text evidence="1">The sequence shown here is derived from an EMBL/GenBank/DDBJ whole genome shotgun (WGS) entry which is preliminary data.</text>
</comment>
<reference evidence="1" key="1">
    <citation type="journal article" date="2020" name="mSystems">
        <title>Genome- and Community-Level Interaction Insights into Carbon Utilization and Element Cycling Functions of Hydrothermarchaeota in Hydrothermal Sediment.</title>
        <authorList>
            <person name="Zhou Z."/>
            <person name="Liu Y."/>
            <person name="Xu W."/>
            <person name="Pan J."/>
            <person name="Luo Z.H."/>
            <person name="Li M."/>
        </authorList>
    </citation>
    <scope>NUCLEOTIDE SEQUENCE [LARGE SCALE GENOMIC DNA]</scope>
    <source>
        <strain evidence="1">HyVt-527</strain>
    </source>
</reference>
<sequence length="208" mass="23506">MSVIDRLASMQGRSDDVPNQELAKELAEKKDSPAIEEIVRNLNNKNKRIQSDCIKVLYEIGYIEPQLIQPYADTFLSLLESKNNRLVWGGMIALSTIAPLQPDRIFERIDLVIKTIENGSVITVDRGIKTLALVASANDKYNKKIFPFLIDHLRTCRPKDLPQHAESIAVAVTDQNKADFISVLEERKALLKPSQRKRVEKVIRSLTG</sequence>
<proteinExistence type="predicted"/>
<gene>
    <name evidence="1" type="ORF">ENJ89_05115</name>
</gene>
<dbReference type="Gene3D" id="1.25.10.10">
    <property type="entry name" value="Leucine-rich Repeat Variant"/>
    <property type="match status" value="1"/>
</dbReference>
<accession>A0A7V5PNV9</accession>
<evidence type="ECO:0000313" key="1">
    <source>
        <dbReference type="EMBL" id="HHJ52552.1"/>
    </source>
</evidence>
<dbReference type="EMBL" id="DROD01000350">
    <property type="protein sequence ID" value="HHJ52552.1"/>
    <property type="molecule type" value="Genomic_DNA"/>
</dbReference>
<dbReference type="InterPro" id="IPR016024">
    <property type="entry name" value="ARM-type_fold"/>
</dbReference>
<dbReference type="InterPro" id="IPR011989">
    <property type="entry name" value="ARM-like"/>
</dbReference>
<protein>
    <recommendedName>
        <fullName evidence="2">HEAT repeat domain-containing protein</fullName>
    </recommendedName>
</protein>
<dbReference type="Proteomes" id="UP000886124">
    <property type="component" value="Unassembled WGS sequence"/>
</dbReference>
<name>A0A7V5PNV9_CALAY</name>